<evidence type="ECO:0000256" key="7">
    <source>
        <dbReference type="SAM" id="Phobius"/>
    </source>
</evidence>
<proteinExistence type="predicted"/>
<keyword evidence="3 7" id="KW-0812">Transmembrane</keyword>
<feature type="transmembrane region" description="Helical" evidence="7">
    <location>
        <begin position="940"/>
        <end position="957"/>
    </location>
</feature>
<keyword evidence="10" id="KW-1185">Reference proteome</keyword>
<evidence type="ECO:0000313" key="10">
    <source>
        <dbReference type="Proteomes" id="UP000265419"/>
    </source>
</evidence>
<keyword evidence="5 7" id="KW-0472">Membrane</keyword>
<dbReference type="Proteomes" id="UP000265419">
    <property type="component" value="Unassembled WGS sequence"/>
</dbReference>
<dbReference type="InterPro" id="IPR007016">
    <property type="entry name" value="O-antigen_ligase-rel_domated"/>
</dbReference>
<feature type="transmembrane region" description="Helical" evidence="7">
    <location>
        <begin position="648"/>
        <end position="668"/>
    </location>
</feature>
<feature type="transmembrane region" description="Helical" evidence="7">
    <location>
        <begin position="688"/>
        <end position="706"/>
    </location>
</feature>
<dbReference type="GO" id="GO:0005886">
    <property type="term" value="C:plasma membrane"/>
    <property type="evidence" value="ECO:0007669"/>
    <property type="project" value="UniProtKB-SubCell"/>
</dbReference>
<gene>
    <name evidence="9" type="ORF">DWB68_09965</name>
</gene>
<feature type="transmembrane region" description="Helical" evidence="7">
    <location>
        <begin position="567"/>
        <end position="591"/>
    </location>
</feature>
<comment type="subcellular location">
    <subcellularLocation>
        <location evidence="1">Cell membrane</location>
        <topology evidence="1">Multi-pass membrane protein</topology>
    </subcellularLocation>
</comment>
<feature type="compositionally biased region" description="Low complexity" evidence="6">
    <location>
        <begin position="487"/>
        <end position="496"/>
    </location>
</feature>
<dbReference type="InterPro" id="IPR050833">
    <property type="entry name" value="Poly_Biosynth_Transport"/>
</dbReference>
<feature type="transmembrane region" description="Helical" evidence="7">
    <location>
        <begin position="115"/>
        <end position="136"/>
    </location>
</feature>
<feature type="transmembrane region" description="Helical" evidence="7">
    <location>
        <begin position="20"/>
        <end position="48"/>
    </location>
</feature>
<feature type="region of interest" description="Disordered" evidence="6">
    <location>
        <begin position="487"/>
        <end position="527"/>
    </location>
</feature>
<keyword evidence="2" id="KW-1003">Cell membrane</keyword>
<feature type="transmembrane region" description="Helical" evidence="7">
    <location>
        <begin position="336"/>
        <end position="357"/>
    </location>
</feature>
<dbReference type="Pfam" id="PF04932">
    <property type="entry name" value="Wzy_C"/>
    <property type="match status" value="1"/>
</dbReference>
<evidence type="ECO:0000256" key="1">
    <source>
        <dbReference type="ARBA" id="ARBA00004651"/>
    </source>
</evidence>
<keyword evidence="4 7" id="KW-1133">Transmembrane helix</keyword>
<feature type="transmembrane region" description="Helical" evidence="7">
    <location>
        <begin position="994"/>
        <end position="1016"/>
    </location>
</feature>
<feature type="transmembrane region" description="Helical" evidence="7">
    <location>
        <begin position="603"/>
        <end position="627"/>
    </location>
</feature>
<feature type="transmembrane region" description="Helical" evidence="7">
    <location>
        <begin position="872"/>
        <end position="895"/>
    </location>
</feature>
<feature type="transmembrane region" description="Helical" evidence="7">
    <location>
        <begin position="901"/>
        <end position="928"/>
    </location>
</feature>
<protein>
    <submittedName>
        <fullName evidence="9">Lipopolysaccharide biosynthesis protein</fullName>
    </submittedName>
</protein>
<accession>A0A399J9R9</accession>
<organism evidence="9 10">
    <name type="scientific">Galactobacter valiniphilus</name>
    <dbReference type="NCBI Taxonomy" id="2676122"/>
    <lineage>
        <taxon>Bacteria</taxon>
        <taxon>Bacillati</taxon>
        <taxon>Actinomycetota</taxon>
        <taxon>Actinomycetes</taxon>
        <taxon>Micrococcales</taxon>
        <taxon>Micrococcaceae</taxon>
        <taxon>Galactobacter</taxon>
    </lineage>
</organism>
<feature type="transmembrane region" description="Helical" evidence="7">
    <location>
        <begin position="217"/>
        <end position="233"/>
    </location>
</feature>
<reference evidence="9 10" key="1">
    <citation type="submission" date="2018-07" db="EMBL/GenBank/DDBJ databases">
        <title>Arthrobacter sp. nov., isolated from raw cow's milk with high bacterial count.</title>
        <authorList>
            <person name="Hahne J."/>
            <person name="Isele D."/>
            <person name="Lipski A."/>
        </authorList>
    </citation>
    <scope>NUCLEOTIDE SEQUENCE [LARGE SCALE GENOMIC DNA]</scope>
    <source>
        <strain evidence="9 10">JZ R-35</strain>
    </source>
</reference>
<evidence type="ECO:0000256" key="5">
    <source>
        <dbReference type="ARBA" id="ARBA00023136"/>
    </source>
</evidence>
<evidence type="ECO:0000313" key="9">
    <source>
        <dbReference type="EMBL" id="RII41974.1"/>
    </source>
</evidence>
<evidence type="ECO:0000256" key="4">
    <source>
        <dbReference type="ARBA" id="ARBA00022989"/>
    </source>
</evidence>
<dbReference type="PANTHER" id="PTHR30250">
    <property type="entry name" value="PST FAMILY PREDICTED COLANIC ACID TRANSPORTER"/>
    <property type="match status" value="1"/>
</dbReference>
<feature type="transmembrane region" description="Helical" evidence="7">
    <location>
        <begin position="192"/>
        <end position="210"/>
    </location>
</feature>
<feature type="transmembrane region" description="Helical" evidence="7">
    <location>
        <begin position="60"/>
        <end position="77"/>
    </location>
</feature>
<dbReference type="AlphaFoldDB" id="A0A399J9R9"/>
<dbReference type="EMBL" id="QQXK01000018">
    <property type="protein sequence ID" value="RII41974.1"/>
    <property type="molecule type" value="Genomic_DNA"/>
</dbReference>
<evidence type="ECO:0000256" key="3">
    <source>
        <dbReference type="ARBA" id="ARBA00022692"/>
    </source>
</evidence>
<evidence type="ECO:0000259" key="8">
    <source>
        <dbReference type="Pfam" id="PF04932"/>
    </source>
</evidence>
<feature type="transmembrane region" description="Helical" evidence="7">
    <location>
        <begin position="718"/>
        <end position="739"/>
    </location>
</feature>
<feature type="transmembrane region" description="Helical" evidence="7">
    <location>
        <begin position="83"/>
        <end position="103"/>
    </location>
</feature>
<comment type="caution">
    <text evidence="9">The sequence shown here is derived from an EMBL/GenBank/DDBJ whole genome shotgun (WGS) entry which is preliminary data.</text>
</comment>
<feature type="transmembrane region" description="Helical" evidence="7">
    <location>
        <begin position="263"/>
        <end position="283"/>
    </location>
</feature>
<feature type="compositionally biased region" description="Pro residues" evidence="6">
    <location>
        <begin position="505"/>
        <end position="517"/>
    </location>
</feature>
<feature type="domain" description="O-antigen ligase-related" evidence="8">
    <location>
        <begin position="222"/>
        <end position="319"/>
    </location>
</feature>
<sequence length="1072" mass="109741">MSAVLEPPAVKPLPAWPLAALLGGLMVWWAVGAMASVATAASACMIVLMIRRGARWLPGLGPWVALVVWVLACSLSLTQTGSVLGYGMRALDVINAGVAGFYVASARERLPRERIIVILCCTWATVVVLGFAAMLAPDLRLSTPIGRIMLGSLSSNELVRDLVNPRLAEVQQPWGAEQPFERPAAPFPYANSWGLAYALLTPVAIARLALAPGARRKLAWGVVLLASLVPALATSNRGMLGALGVALAAAALRLAAAGRWRIVLGISAGAAVAASVAVLSGAIDSILQRLTHSNSTGDRFELYERTINKALERPWLGHASPQLDPVVGVSFGTQGMVWLLIYCFGFPALVFFPAFLLQVLVRGWRVPDAAGAWLYAAFPALVVQLSFYSLNNITMVLVLVLAATVLRSARPRASAPTPLRGLSLVMLPRRVPPRAMAPVLVGAGAGSGARLGGPGEALVALGAMAPAPLAPAPAPLAPGGALTRGAALAEPAAPGPSRASSFSLPPGPAAPPAPPAPEGARTGRGRRRLDTEAIPLVTPEMLAARRAVLPTEEASPRRRSRARAGSAAKLAGSSFALVVVGAVLAFGATLLSGNVAGDGAAGVFFQVIALFNIAVVGTVLGADTALVRELAARVATGQAADVVRVLKIALIPVAAVSSALALAAWLAAPALGGAAHPELTLAIRVAAPFVPLGAVMTALFGALRGLGRVRDFSLLQNVALPVLRLLLIVAALVLGAGLLPLTVAWAAPVFVVLGLAVVLTINATRSAVHRRPGRAVAAPLPPASPRRFWSFASARGAAALVETCLEWVDVLCVGFFLGPAAAGAYGAVNRFVRLGPMLDLTARLVTSPLVSASLARGELGAAKALYAATTRVLVAAAWPFYLVLAVFAPVLLGVFGEGFAVAAPAMSLIGVAMMLAVSAGGVQSVLLMAGHSRWQLLNKLAALAVAVLGCLVLIPLLGLVGAAAAWAASVLLDAALATFQVWRRLGFAPPLRSIGLVGISALACFGAVGLACRFLLGPSWFALLVTLVLGGGAYAALVLVRPAAFGLEAPVGALHAAVARRRGGADRSGDTA</sequence>
<evidence type="ECO:0000256" key="6">
    <source>
        <dbReference type="SAM" id="MobiDB-lite"/>
    </source>
</evidence>
<feature type="transmembrane region" description="Helical" evidence="7">
    <location>
        <begin position="1022"/>
        <end position="1040"/>
    </location>
</feature>
<dbReference type="PANTHER" id="PTHR30250:SF11">
    <property type="entry name" value="O-ANTIGEN TRANSPORTER-RELATED"/>
    <property type="match status" value="1"/>
</dbReference>
<feature type="transmembrane region" description="Helical" evidence="7">
    <location>
        <begin position="745"/>
        <end position="764"/>
    </location>
</feature>
<evidence type="ECO:0000256" key="2">
    <source>
        <dbReference type="ARBA" id="ARBA00022475"/>
    </source>
</evidence>
<name>A0A399J9R9_9MICC</name>